<evidence type="ECO:0000313" key="2">
    <source>
        <dbReference type="Proteomes" id="UP000256980"/>
    </source>
</evidence>
<proteinExistence type="predicted"/>
<evidence type="ECO:0008006" key="3">
    <source>
        <dbReference type="Google" id="ProtNLM"/>
    </source>
</evidence>
<dbReference type="AlphaFoldDB" id="A0A3D9H795"/>
<organism evidence="1 2">
    <name type="scientific">Winogradskyella eximia</name>
    <dbReference type="NCBI Taxonomy" id="262006"/>
    <lineage>
        <taxon>Bacteria</taxon>
        <taxon>Pseudomonadati</taxon>
        <taxon>Bacteroidota</taxon>
        <taxon>Flavobacteriia</taxon>
        <taxon>Flavobacteriales</taxon>
        <taxon>Flavobacteriaceae</taxon>
        <taxon>Winogradskyella</taxon>
    </lineage>
</organism>
<dbReference type="Proteomes" id="UP000256980">
    <property type="component" value="Unassembled WGS sequence"/>
</dbReference>
<dbReference type="EMBL" id="QRDV01000002">
    <property type="protein sequence ID" value="RED45364.1"/>
    <property type="molecule type" value="Genomic_DNA"/>
</dbReference>
<protein>
    <recommendedName>
        <fullName evidence="3">GDSL-like lipase/acylhydrolase family protein</fullName>
    </recommendedName>
</protein>
<comment type="caution">
    <text evidence="1">The sequence shown here is derived from an EMBL/GenBank/DDBJ whole genome shotgun (WGS) entry which is preliminary data.</text>
</comment>
<reference evidence="1 2" key="1">
    <citation type="submission" date="2018-07" db="EMBL/GenBank/DDBJ databases">
        <title>Genomic Encyclopedia of Type Strains, Phase III (KMG-III): the genomes of soil and plant-associated and newly described type strains.</title>
        <authorList>
            <person name="Whitman W."/>
        </authorList>
    </citation>
    <scope>NUCLEOTIDE SEQUENCE [LARGE SCALE GENOMIC DNA]</scope>
    <source>
        <strain evidence="1 2">CECT 7946</strain>
    </source>
</reference>
<gene>
    <name evidence="1" type="ORF">DFQ10_102232</name>
</gene>
<keyword evidence="2" id="KW-1185">Reference proteome</keyword>
<name>A0A3D9H795_9FLAO</name>
<dbReference type="OrthoDB" id="869432at2"/>
<evidence type="ECO:0000313" key="1">
    <source>
        <dbReference type="EMBL" id="RED45364.1"/>
    </source>
</evidence>
<dbReference type="RefSeq" id="WP_115816670.1">
    <property type="nucleotide sequence ID" value="NZ_QRDV01000002.1"/>
</dbReference>
<accession>A0A3D9H795</accession>
<dbReference type="SUPFAM" id="SSF52266">
    <property type="entry name" value="SGNH hydrolase"/>
    <property type="match status" value="1"/>
</dbReference>
<sequence>MNSEIIKKLLKIVVLTLLISYGLDKLVFFGLNKISDKVMTGQAIGKLNHFLSLKDNTDFLVFGNSRANRHIDVELFSDNGFNMGIDGVGIAYNSTLINTLNEEKKQLILVHIDTKNFIDANYDGSDIRGLKTKYQRDDKITDALNESGELSQLQRVFYSMNYNGNAIGILKNYFKPSYDYKTHNGYDPLIVNSDQETMRDLVLSKDNQNDECVDNPKINPLALRYLKSIKTFTEKSPNKTFLFVTSPMYNDTCSTDNKKLGEIMQDLGLTYWDFTNLYKDNKDNSYWKDKTHMSKTGAEAFSIFLLDKYKSNKI</sequence>